<dbReference type="OrthoDB" id="777694at2759"/>
<sequence length="885" mass="100065">MRGSMRSRVGGRGGRGARASPPGPRTTSTKNKERRPDWRHAAVPRGSRRSVSPSRRRLSPGCGSTPIERRDYGLRHQDHEKQHDQRMHQPSSPVPPRSRAAAFGDLVEGYQSRAIHDSEIYHHGVAAPHSSSGLDVPGFPYHKSMFSENVPMRPFLLHPPDGSYPKDPIGMKSTEDYGVHAGNLTGGVRENESIGYHGYPSDPHVDGERENIYSRDKPFTMVPPSQRIPAFAGSSASFVNMYHDHHHQPSDEFGRGISSKLLENPLHREVFSSSDTLRRAPVSPPARDEPWEYAYHDVGRRERIDHGYMASDNLRLKERLDYSVEYQDSLGSSFFDVAKDRVGEADVFRKTAHGPGLWDQRHALPRDVLPERRILKEAPEDLYDASGSRQYEFSMKVSRDHEPELYEETHGFGRDSGPVGYRGKVKSPLFSDHDINIYKHDTSPSQTNYYGDDLDVYEPSMERMIRRQYYSPEEGIIRGDSTRMLNDRNAYKRIQSPVGGDGVRVNGDRIRSAHPKRSAFGRSQNRMASHHMLASDDSLLSGESTRHREVGRVKTLKRWLQPGHSDIHGPISSERGHELVRPFKFSKRSIENRHGGGDPQTRDVSGDDNLLKKTEPPEKSEEFKQLVHKAFLRFTKMLNESPCHRKRYQEARKASNLLCYVCGSQSKYFADAHGLVSHAYHSLKVGLRTEHLGFHKAICLLMGWNWLMAPDNTRAYQSRLVDEPKALKEDLILWPPIIVIHNNPIGDKNNGTGQKIVGVERTEGILKEMGFETGKIKVCCAKPTDDSIVLVKFMPTLSGLQEAERLHNHYADNKQGRQEFLDVSAKNTNGKSKGDGQLEKSEGRFHGYMAIAEDLDKLDQETKKRCLVKSKKEIKAIADAPLNAD</sequence>
<feature type="region of interest" description="Disordered" evidence="1">
    <location>
        <begin position="587"/>
        <end position="622"/>
    </location>
</feature>
<feature type="compositionally biased region" description="Basic and acidic residues" evidence="1">
    <location>
        <begin position="588"/>
        <end position="622"/>
    </location>
</feature>
<dbReference type="Pfam" id="PF03468">
    <property type="entry name" value="XS"/>
    <property type="match status" value="1"/>
</dbReference>
<feature type="compositionally biased region" description="Basic and acidic residues" evidence="1">
    <location>
        <begin position="30"/>
        <end position="40"/>
    </location>
</feature>
<reference evidence="3" key="1">
    <citation type="submission" date="2021-03" db="EMBL/GenBank/DDBJ databases">
        <authorList>
            <person name="Li Z."/>
            <person name="Yang C."/>
        </authorList>
    </citation>
    <scope>NUCLEOTIDE SEQUENCE</scope>
    <source>
        <strain evidence="3">Dzin_1.0</strain>
        <tissue evidence="3">Leaf</tissue>
    </source>
</reference>
<dbReference type="InterPro" id="IPR038588">
    <property type="entry name" value="XS_domain_sf"/>
</dbReference>
<accession>A0A9D5CIZ3</accession>
<reference evidence="3" key="2">
    <citation type="journal article" date="2022" name="Hortic Res">
        <title>The genome of Dioscorea zingiberensis sheds light on the biosynthesis, origin and evolution of the medicinally important diosgenin saponins.</title>
        <authorList>
            <person name="Li Y."/>
            <person name="Tan C."/>
            <person name="Li Z."/>
            <person name="Guo J."/>
            <person name="Li S."/>
            <person name="Chen X."/>
            <person name="Wang C."/>
            <person name="Dai X."/>
            <person name="Yang H."/>
            <person name="Song W."/>
            <person name="Hou L."/>
            <person name="Xu J."/>
            <person name="Tong Z."/>
            <person name="Xu A."/>
            <person name="Yuan X."/>
            <person name="Wang W."/>
            <person name="Yang Q."/>
            <person name="Chen L."/>
            <person name="Sun Z."/>
            <person name="Wang K."/>
            <person name="Pan B."/>
            <person name="Chen J."/>
            <person name="Bao Y."/>
            <person name="Liu F."/>
            <person name="Qi X."/>
            <person name="Gang D.R."/>
            <person name="Wen J."/>
            <person name="Li J."/>
        </authorList>
    </citation>
    <scope>NUCLEOTIDE SEQUENCE</scope>
    <source>
        <strain evidence="3">Dzin_1.0</strain>
    </source>
</reference>
<name>A0A9D5CIZ3_9LILI</name>
<dbReference type="Proteomes" id="UP001085076">
    <property type="component" value="Miscellaneous, Linkage group lg05"/>
</dbReference>
<dbReference type="PANTHER" id="PTHR46619">
    <property type="entry name" value="RNA RECOGNITION MOTIF XS DOMAIN PROTEIN-RELATED"/>
    <property type="match status" value="1"/>
</dbReference>
<dbReference type="GO" id="GO:0031047">
    <property type="term" value="P:regulatory ncRNA-mediated gene silencing"/>
    <property type="evidence" value="ECO:0007669"/>
    <property type="project" value="InterPro"/>
</dbReference>
<feature type="domain" description="XS" evidence="2">
    <location>
        <begin position="729"/>
        <end position="856"/>
    </location>
</feature>
<feature type="region of interest" description="Disordered" evidence="1">
    <location>
        <begin position="1"/>
        <end position="99"/>
    </location>
</feature>
<dbReference type="PANTHER" id="PTHR46619:SF2">
    <property type="entry name" value="XS DOMAIN PROTEIN"/>
    <property type="match status" value="1"/>
</dbReference>
<protein>
    <recommendedName>
        <fullName evidence="2">XS domain-containing protein</fullName>
    </recommendedName>
</protein>
<dbReference type="InterPro" id="IPR005380">
    <property type="entry name" value="XS_domain"/>
</dbReference>
<evidence type="ECO:0000256" key="1">
    <source>
        <dbReference type="SAM" id="MobiDB-lite"/>
    </source>
</evidence>
<evidence type="ECO:0000313" key="4">
    <source>
        <dbReference type="Proteomes" id="UP001085076"/>
    </source>
</evidence>
<comment type="caution">
    <text evidence="3">The sequence shown here is derived from an EMBL/GenBank/DDBJ whole genome shotgun (WGS) entry which is preliminary data.</text>
</comment>
<proteinExistence type="predicted"/>
<gene>
    <name evidence="3" type="ORF">J5N97_021396</name>
</gene>
<dbReference type="EMBL" id="JAGGNH010000005">
    <property type="protein sequence ID" value="KAJ0973437.1"/>
    <property type="molecule type" value="Genomic_DNA"/>
</dbReference>
<feature type="compositionally biased region" description="Basic and acidic residues" evidence="1">
    <location>
        <begin position="67"/>
        <end position="87"/>
    </location>
</feature>
<evidence type="ECO:0000313" key="3">
    <source>
        <dbReference type="EMBL" id="KAJ0973437.1"/>
    </source>
</evidence>
<dbReference type="AlphaFoldDB" id="A0A9D5CIZ3"/>
<keyword evidence="4" id="KW-1185">Reference proteome</keyword>
<organism evidence="3 4">
    <name type="scientific">Dioscorea zingiberensis</name>
    <dbReference type="NCBI Taxonomy" id="325984"/>
    <lineage>
        <taxon>Eukaryota</taxon>
        <taxon>Viridiplantae</taxon>
        <taxon>Streptophyta</taxon>
        <taxon>Embryophyta</taxon>
        <taxon>Tracheophyta</taxon>
        <taxon>Spermatophyta</taxon>
        <taxon>Magnoliopsida</taxon>
        <taxon>Liliopsida</taxon>
        <taxon>Dioscoreales</taxon>
        <taxon>Dioscoreaceae</taxon>
        <taxon>Dioscorea</taxon>
    </lineage>
</organism>
<feature type="compositionally biased region" description="Low complexity" evidence="1">
    <location>
        <begin position="43"/>
        <end position="53"/>
    </location>
</feature>
<evidence type="ECO:0000259" key="2">
    <source>
        <dbReference type="Pfam" id="PF03468"/>
    </source>
</evidence>
<dbReference type="Gene3D" id="3.30.70.2890">
    <property type="entry name" value="XS domain"/>
    <property type="match status" value="1"/>
</dbReference>